<evidence type="ECO:0000256" key="1">
    <source>
        <dbReference type="SAM" id="MobiDB-lite"/>
    </source>
</evidence>
<dbReference type="EMBL" id="UINC01105619">
    <property type="protein sequence ID" value="SVC69684.1"/>
    <property type="molecule type" value="Genomic_DNA"/>
</dbReference>
<dbReference type="InterPro" id="IPR013815">
    <property type="entry name" value="ATP_grasp_subdomain_1"/>
</dbReference>
<evidence type="ECO:0008006" key="3">
    <source>
        <dbReference type="Google" id="ProtNLM"/>
    </source>
</evidence>
<organism evidence="2">
    <name type="scientific">marine metagenome</name>
    <dbReference type="NCBI Taxonomy" id="408172"/>
    <lineage>
        <taxon>unclassified sequences</taxon>
        <taxon>metagenomes</taxon>
        <taxon>ecological metagenomes</taxon>
    </lineage>
</organism>
<gene>
    <name evidence="2" type="ORF">METZ01_LOCUS322538</name>
</gene>
<sequence length="57" mass="6236">MAKKSDTTKSTENESQNDFDKQNAEILWFKDLYAKDIDIAGGKGANLGEMTQNGAPV</sequence>
<dbReference type="GO" id="GO:0005524">
    <property type="term" value="F:ATP binding"/>
    <property type="evidence" value="ECO:0007669"/>
    <property type="project" value="InterPro"/>
</dbReference>
<accession>A0A382P8F7</accession>
<name>A0A382P8F7_9ZZZZ</name>
<protein>
    <recommendedName>
        <fullName evidence="3">Pyruvate phosphate dikinase AMP/ATP-binding domain-containing protein</fullName>
    </recommendedName>
</protein>
<feature type="non-terminal residue" evidence="2">
    <location>
        <position position="57"/>
    </location>
</feature>
<dbReference type="AlphaFoldDB" id="A0A382P8F7"/>
<proteinExistence type="predicted"/>
<dbReference type="SUPFAM" id="SSF56059">
    <property type="entry name" value="Glutathione synthetase ATP-binding domain-like"/>
    <property type="match status" value="1"/>
</dbReference>
<feature type="region of interest" description="Disordered" evidence="1">
    <location>
        <begin position="1"/>
        <end position="21"/>
    </location>
</feature>
<evidence type="ECO:0000313" key="2">
    <source>
        <dbReference type="EMBL" id="SVC69684.1"/>
    </source>
</evidence>
<reference evidence="2" key="1">
    <citation type="submission" date="2018-05" db="EMBL/GenBank/DDBJ databases">
        <authorList>
            <person name="Lanie J.A."/>
            <person name="Ng W.-L."/>
            <person name="Kazmierczak K.M."/>
            <person name="Andrzejewski T.M."/>
            <person name="Davidsen T.M."/>
            <person name="Wayne K.J."/>
            <person name="Tettelin H."/>
            <person name="Glass J.I."/>
            <person name="Rusch D."/>
            <person name="Podicherti R."/>
            <person name="Tsui H.-C.T."/>
            <person name="Winkler M.E."/>
        </authorList>
    </citation>
    <scope>NUCLEOTIDE SEQUENCE</scope>
</reference>
<dbReference type="Gene3D" id="3.30.1490.20">
    <property type="entry name" value="ATP-grasp fold, A domain"/>
    <property type="match status" value="1"/>
</dbReference>